<accession>A0A2P5DZ05</accession>
<organism evidence="2 3">
    <name type="scientific">Parasponia andersonii</name>
    <name type="common">Sponia andersonii</name>
    <dbReference type="NCBI Taxonomy" id="3476"/>
    <lineage>
        <taxon>Eukaryota</taxon>
        <taxon>Viridiplantae</taxon>
        <taxon>Streptophyta</taxon>
        <taxon>Embryophyta</taxon>
        <taxon>Tracheophyta</taxon>
        <taxon>Spermatophyta</taxon>
        <taxon>Magnoliopsida</taxon>
        <taxon>eudicotyledons</taxon>
        <taxon>Gunneridae</taxon>
        <taxon>Pentapetalae</taxon>
        <taxon>rosids</taxon>
        <taxon>fabids</taxon>
        <taxon>Rosales</taxon>
        <taxon>Cannabaceae</taxon>
        <taxon>Parasponia</taxon>
    </lineage>
</organism>
<dbReference type="Gene3D" id="3.30.420.10">
    <property type="entry name" value="Ribonuclease H-like superfamily/Ribonuclease H"/>
    <property type="match status" value="1"/>
</dbReference>
<dbReference type="Proteomes" id="UP000237105">
    <property type="component" value="Unassembled WGS sequence"/>
</dbReference>
<dbReference type="OrthoDB" id="1752183at2759"/>
<evidence type="ECO:0000313" key="3">
    <source>
        <dbReference type="Proteomes" id="UP000237105"/>
    </source>
</evidence>
<dbReference type="GO" id="GO:0003676">
    <property type="term" value="F:nucleic acid binding"/>
    <property type="evidence" value="ECO:0007669"/>
    <property type="project" value="InterPro"/>
</dbReference>
<gene>
    <name evidence="2" type="ORF">PanWU01x14_017870</name>
</gene>
<evidence type="ECO:0000313" key="2">
    <source>
        <dbReference type="EMBL" id="PON78529.1"/>
    </source>
</evidence>
<dbReference type="Pfam" id="PF00075">
    <property type="entry name" value="RNase_H"/>
    <property type="match status" value="1"/>
</dbReference>
<feature type="non-terminal residue" evidence="2">
    <location>
        <position position="1"/>
    </location>
</feature>
<dbReference type="AlphaFoldDB" id="A0A2P5DZ05"/>
<dbReference type="InterPro" id="IPR044730">
    <property type="entry name" value="RNase_H-like_dom_plant"/>
</dbReference>
<dbReference type="InterPro" id="IPR012337">
    <property type="entry name" value="RNaseH-like_sf"/>
</dbReference>
<dbReference type="GO" id="GO:0004523">
    <property type="term" value="F:RNA-DNA hybrid ribonuclease activity"/>
    <property type="evidence" value="ECO:0007669"/>
    <property type="project" value="InterPro"/>
</dbReference>
<comment type="caution">
    <text evidence="2">The sequence shown here is derived from an EMBL/GenBank/DDBJ whole genome shotgun (WGS) entry which is preliminary data.</text>
</comment>
<dbReference type="InterPro" id="IPR002156">
    <property type="entry name" value="RNaseH_domain"/>
</dbReference>
<proteinExistence type="predicted"/>
<dbReference type="SUPFAM" id="SSF53098">
    <property type="entry name" value="Ribonuclease H-like"/>
    <property type="match status" value="1"/>
</dbReference>
<name>A0A2P5DZ05_PARAD</name>
<dbReference type="CDD" id="cd06222">
    <property type="entry name" value="RNase_H_like"/>
    <property type="match status" value="1"/>
</dbReference>
<dbReference type="InterPro" id="IPR036397">
    <property type="entry name" value="RNaseH_sf"/>
</dbReference>
<protein>
    <submittedName>
        <fullName evidence="2">Ribonuclease H-like domain containing protein</fullName>
    </submittedName>
</protein>
<feature type="domain" description="RNase H type-1" evidence="1">
    <location>
        <begin position="35"/>
        <end position="109"/>
    </location>
</feature>
<keyword evidence="3" id="KW-1185">Reference proteome</keyword>
<dbReference type="EMBL" id="JXTB01000008">
    <property type="protein sequence ID" value="PON78529.1"/>
    <property type="molecule type" value="Genomic_DNA"/>
</dbReference>
<sequence length="118" mass="13551">QYLLLYGLHINGRFFRTPQIFLVHWIPLLPGWSKIYTDGSSFGQPESSTCCGVFRNSRSFVLDYFVSKLGMDFTFEAELVGVMTAISIDFVCSWQRFWIKSDSAYGMDLLNSRSKLVP</sequence>
<evidence type="ECO:0000259" key="1">
    <source>
        <dbReference type="Pfam" id="PF00075"/>
    </source>
</evidence>
<reference evidence="3" key="1">
    <citation type="submission" date="2016-06" db="EMBL/GenBank/DDBJ databases">
        <title>Parallel loss of symbiosis genes in relatives of nitrogen-fixing non-legume Parasponia.</title>
        <authorList>
            <person name="Van Velzen R."/>
            <person name="Holmer R."/>
            <person name="Bu F."/>
            <person name="Rutten L."/>
            <person name="Van Zeijl A."/>
            <person name="Liu W."/>
            <person name="Santuari L."/>
            <person name="Cao Q."/>
            <person name="Sharma T."/>
            <person name="Shen D."/>
            <person name="Roswanjaya Y."/>
            <person name="Wardhani T."/>
            <person name="Kalhor M.S."/>
            <person name="Jansen J."/>
            <person name="Van den Hoogen J."/>
            <person name="Gungor B."/>
            <person name="Hartog M."/>
            <person name="Hontelez J."/>
            <person name="Verver J."/>
            <person name="Yang W.-C."/>
            <person name="Schijlen E."/>
            <person name="Repin R."/>
            <person name="Schilthuizen M."/>
            <person name="Schranz E."/>
            <person name="Heidstra R."/>
            <person name="Miyata K."/>
            <person name="Fedorova E."/>
            <person name="Kohlen W."/>
            <person name="Bisseling T."/>
            <person name="Smit S."/>
            <person name="Geurts R."/>
        </authorList>
    </citation>
    <scope>NUCLEOTIDE SEQUENCE [LARGE SCALE GENOMIC DNA]</scope>
    <source>
        <strain evidence="3">cv. WU1-14</strain>
    </source>
</reference>